<dbReference type="InterPro" id="IPR036857">
    <property type="entry name" value="Thyroglobulin_1_sf"/>
</dbReference>
<evidence type="ECO:0000313" key="8">
    <source>
        <dbReference type="Proteomes" id="UP000324091"/>
    </source>
</evidence>
<keyword evidence="2" id="KW-0964">Secreted</keyword>
<evidence type="ECO:0000256" key="1">
    <source>
        <dbReference type="ARBA" id="ARBA00004613"/>
    </source>
</evidence>
<dbReference type="GO" id="GO:0031994">
    <property type="term" value="F:insulin-like growth factor I binding"/>
    <property type="evidence" value="ECO:0007669"/>
    <property type="project" value="TreeGrafter"/>
</dbReference>
<keyword evidence="3" id="KW-1015">Disulfide bond</keyword>
<dbReference type="PANTHER" id="PTHR11551">
    <property type="entry name" value="INSULIN-LIKE GROWTH FACTOR BINDING PROTEIN"/>
    <property type="match status" value="1"/>
</dbReference>
<accession>A0A5C6N4V1</accession>
<dbReference type="GO" id="GO:0005615">
    <property type="term" value="C:extracellular space"/>
    <property type="evidence" value="ECO:0007669"/>
    <property type="project" value="TreeGrafter"/>
</dbReference>
<dbReference type="AlphaFoldDB" id="A0A5C6N4V1"/>
<proteinExistence type="predicted"/>
<name>A0A5C6N4V1_9TELE</name>
<evidence type="ECO:0000313" key="7">
    <source>
        <dbReference type="EMBL" id="TWW62243.1"/>
    </source>
</evidence>
<dbReference type="PRINTS" id="PR01976">
    <property type="entry name" value="IGFBPFAMILY"/>
</dbReference>
<dbReference type="GO" id="GO:0043567">
    <property type="term" value="P:regulation of insulin-like growth factor receptor signaling pathway"/>
    <property type="evidence" value="ECO:0007669"/>
    <property type="project" value="TreeGrafter"/>
</dbReference>
<dbReference type="SUPFAM" id="SSF57184">
    <property type="entry name" value="Growth factor receptor domain"/>
    <property type="match status" value="1"/>
</dbReference>
<dbReference type="Gene3D" id="4.10.800.10">
    <property type="entry name" value="Thyroglobulin type-1"/>
    <property type="match status" value="1"/>
</dbReference>
<dbReference type="FunFam" id="4.10.40.20:FF:000005">
    <property type="entry name" value="Insulin-like growth factor-binding protein 6"/>
    <property type="match status" value="1"/>
</dbReference>
<keyword evidence="4" id="KW-0340">Growth factor binding</keyword>
<dbReference type="EMBL" id="RHFK02000017">
    <property type="protein sequence ID" value="TWW62243.1"/>
    <property type="molecule type" value="Genomic_DNA"/>
</dbReference>
<dbReference type="SMART" id="SM00121">
    <property type="entry name" value="IB"/>
    <property type="match status" value="1"/>
</dbReference>
<reference evidence="7 8" key="1">
    <citation type="submission" date="2019-04" db="EMBL/GenBank/DDBJ databases">
        <title>Chromosome genome assembly for Takifugu flavidus.</title>
        <authorList>
            <person name="Xiao S."/>
        </authorList>
    </citation>
    <scope>NUCLEOTIDE SEQUENCE [LARGE SCALE GENOMIC DNA]</scope>
    <source>
        <strain evidence="7">HTHZ2018</strain>
        <tissue evidence="7">Muscle</tissue>
    </source>
</reference>
<organism evidence="7 8">
    <name type="scientific">Takifugu flavidus</name>
    <name type="common">sansaifugu</name>
    <dbReference type="NCBI Taxonomy" id="433684"/>
    <lineage>
        <taxon>Eukaryota</taxon>
        <taxon>Metazoa</taxon>
        <taxon>Chordata</taxon>
        <taxon>Craniata</taxon>
        <taxon>Vertebrata</taxon>
        <taxon>Euteleostomi</taxon>
        <taxon>Actinopterygii</taxon>
        <taxon>Neopterygii</taxon>
        <taxon>Teleostei</taxon>
        <taxon>Neoteleostei</taxon>
        <taxon>Acanthomorphata</taxon>
        <taxon>Eupercaria</taxon>
        <taxon>Tetraodontiformes</taxon>
        <taxon>Tetradontoidea</taxon>
        <taxon>Tetraodontidae</taxon>
        <taxon>Takifugu</taxon>
    </lineage>
</organism>
<keyword evidence="8" id="KW-1185">Reference proteome</keyword>
<comment type="caution">
    <text evidence="7">The sequence shown here is derived from an EMBL/GenBank/DDBJ whole genome shotgun (WGS) entry which is preliminary data.</text>
</comment>
<keyword evidence="5" id="KW-0732">Signal</keyword>
<dbReference type="GO" id="GO:0001968">
    <property type="term" value="F:fibronectin binding"/>
    <property type="evidence" value="ECO:0007669"/>
    <property type="project" value="TreeGrafter"/>
</dbReference>
<dbReference type="Pfam" id="PF00086">
    <property type="entry name" value="Thyroglobulin_1"/>
    <property type="match status" value="1"/>
</dbReference>
<evidence type="ECO:0000256" key="2">
    <source>
        <dbReference type="ARBA" id="ARBA00022525"/>
    </source>
</evidence>
<evidence type="ECO:0000256" key="3">
    <source>
        <dbReference type="ARBA" id="ARBA00023157"/>
    </source>
</evidence>
<protein>
    <submittedName>
        <fullName evidence="7">Insulin-like growth factor-binding protein 6</fullName>
    </submittedName>
</protein>
<dbReference type="PANTHER" id="PTHR11551:SF27">
    <property type="entry name" value="INSULIN-LIKE GROWTH FACTOR BINDING PROTEIN 6A PRECURSOR-RELATED"/>
    <property type="match status" value="1"/>
</dbReference>
<dbReference type="GO" id="GO:0031995">
    <property type="term" value="F:insulin-like growth factor II binding"/>
    <property type="evidence" value="ECO:0007669"/>
    <property type="project" value="TreeGrafter"/>
</dbReference>
<evidence type="ECO:0000256" key="4">
    <source>
        <dbReference type="ARBA" id="ARBA00023183"/>
    </source>
</evidence>
<sequence>MLLCINVLVLLLLQLALSSPVPLTTPSRGCPTCKPKLMQTQASEVLNATAPGVGGQCGVYTLSCALGLRCTPPPGEPRPLRALLEGRGVCSNASSISPTVNPNLADPALTEDPNEGPCRRLLTTLIQGLDAHLFDSQDDIYMPNCDKRGFFRKKQARPPNRPTQLQPVAGHLEGSGAASAGAWIRTACKSHQTPVRRGAWPVRRTQKLDPGTRLIGVEDEGLPSELSLSLHQLKQHSIGEELL</sequence>
<dbReference type="SUPFAM" id="SSF57610">
    <property type="entry name" value="Thyroglobulin type-1 domain"/>
    <property type="match status" value="1"/>
</dbReference>
<gene>
    <name evidence="7" type="ORF">D4764_04G0008900</name>
</gene>
<dbReference type="Gene3D" id="4.10.40.20">
    <property type="match status" value="1"/>
</dbReference>
<dbReference type="InterPro" id="IPR022321">
    <property type="entry name" value="IGFBP_1-6_chordata"/>
</dbReference>
<feature type="signal peptide" evidence="5">
    <location>
        <begin position="1"/>
        <end position="18"/>
    </location>
</feature>
<dbReference type="InterPro" id="IPR000867">
    <property type="entry name" value="IGFBP-like"/>
</dbReference>
<dbReference type="InterPro" id="IPR000716">
    <property type="entry name" value="Thyroglobulin_1"/>
</dbReference>
<comment type="subcellular location">
    <subcellularLocation>
        <location evidence="1">Secreted</location>
    </subcellularLocation>
</comment>
<feature type="chain" id="PRO_5023076182" evidence="5">
    <location>
        <begin position="19"/>
        <end position="243"/>
    </location>
</feature>
<evidence type="ECO:0000259" key="6">
    <source>
        <dbReference type="SMART" id="SM00121"/>
    </source>
</evidence>
<evidence type="ECO:0000256" key="5">
    <source>
        <dbReference type="SAM" id="SignalP"/>
    </source>
</evidence>
<dbReference type="Proteomes" id="UP000324091">
    <property type="component" value="Chromosome 4"/>
</dbReference>
<feature type="domain" description="IGFBP N-terminal" evidence="6">
    <location>
        <begin position="23"/>
        <end position="92"/>
    </location>
</feature>
<dbReference type="InterPro" id="IPR009030">
    <property type="entry name" value="Growth_fac_rcpt_cys_sf"/>
</dbReference>